<keyword evidence="2" id="KW-0472">Membrane</keyword>
<protein>
    <submittedName>
        <fullName evidence="4">Lipid carrier--UDP-N-acetylgalactosaminyltransferase</fullName>
    </submittedName>
</protein>
<proteinExistence type="inferred from homology"/>
<dbReference type="OrthoDB" id="9808602at2"/>
<dbReference type="GO" id="GO:0016780">
    <property type="term" value="F:phosphotransferase activity, for other substituted phosphate groups"/>
    <property type="evidence" value="ECO:0007669"/>
    <property type="project" value="TreeGrafter"/>
</dbReference>
<dbReference type="Proteomes" id="UP000245370">
    <property type="component" value="Unassembled WGS sequence"/>
</dbReference>
<comment type="caution">
    <text evidence="4">The sequence shown here is derived from an EMBL/GenBank/DDBJ whole genome shotgun (WGS) entry which is preliminary data.</text>
</comment>
<evidence type="ECO:0000259" key="3">
    <source>
        <dbReference type="Pfam" id="PF02397"/>
    </source>
</evidence>
<dbReference type="RefSeq" id="WP_109358783.1">
    <property type="nucleotide sequence ID" value="NZ_QFRJ01000002.1"/>
</dbReference>
<keyword evidence="5" id="KW-1185">Reference proteome</keyword>
<evidence type="ECO:0000256" key="2">
    <source>
        <dbReference type="SAM" id="Phobius"/>
    </source>
</evidence>
<name>A0A2U2XG34_9FLAO</name>
<dbReference type="EMBL" id="QFRJ01000002">
    <property type="protein sequence ID" value="PWH86671.1"/>
    <property type="molecule type" value="Genomic_DNA"/>
</dbReference>
<feature type="transmembrane region" description="Helical" evidence="2">
    <location>
        <begin position="12"/>
        <end position="32"/>
    </location>
</feature>
<feature type="domain" description="Bacterial sugar transferase" evidence="3">
    <location>
        <begin position="6"/>
        <end position="205"/>
    </location>
</feature>
<dbReference type="PANTHER" id="PTHR30576">
    <property type="entry name" value="COLANIC BIOSYNTHESIS UDP-GLUCOSE LIPID CARRIER TRANSFERASE"/>
    <property type="match status" value="1"/>
</dbReference>
<evidence type="ECO:0000313" key="4">
    <source>
        <dbReference type="EMBL" id="PWH86671.1"/>
    </source>
</evidence>
<organism evidence="4 5">
    <name type="scientific">Brumimicrobium oceani</name>
    <dbReference type="NCBI Taxonomy" id="2100725"/>
    <lineage>
        <taxon>Bacteria</taxon>
        <taxon>Pseudomonadati</taxon>
        <taxon>Bacteroidota</taxon>
        <taxon>Flavobacteriia</taxon>
        <taxon>Flavobacteriales</taxon>
        <taxon>Crocinitomicaceae</taxon>
        <taxon>Brumimicrobium</taxon>
    </lineage>
</organism>
<keyword evidence="2" id="KW-1133">Transmembrane helix</keyword>
<gene>
    <name evidence="4" type="ORF">DIT68_04080</name>
</gene>
<dbReference type="AlphaFoldDB" id="A0A2U2XG34"/>
<evidence type="ECO:0000313" key="5">
    <source>
        <dbReference type="Proteomes" id="UP000245370"/>
    </source>
</evidence>
<keyword evidence="4" id="KW-0808">Transferase</keyword>
<reference evidence="4 5" key="2">
    <citation type="submission" date="2018-05" db="EMBL/GenBank/DDBJ databases">
        <authorList>
            <person name="Lanie J.A."/>
            <person name="Ng W.-L."/>
            <person name="Kazmierczak K.M."/>
            <person name="Andrzejewski T.M."/>
            <person name="Davidsen T.M."/>
            <person name="Wayne K.J."/>
            <person name="Tettelin H."/>
            <person name="Glass J.I."/>
            <person name="Rusch D."/>
            <person name="Podicherti R."/>
            <person name="Tsui H.-C.T."/>
            <person name="Winkler M.E."/>
        </authorList>
    </citation>
    <scope>NUCLEOTIDE SEQUENCE [LARGE SCALE GENOMIC DNA]</scope>
    <source>
        <strain evidence="4 5">C305</strain>
    </source>
</reference>
<dbReference type="PANTHER" id="PTHR30576:SF20">
    <property type="entry name" value="QUINOVOSAMINEPHOSPHOTRANSFERAE-RELATED"/>
    <property type="match status" value="1"/>
</dbReference>
<evidence type="ECO:0000256" key="1">
    <source>
        <dbReference type="ARBA" id="ARBA00006464"/>
    </source>
</evidence>
<accession>A0A2U2XG34</accession>
<dbReference type="Pfam" id="PF02397">
    <property type="entry name" value="Bac_transf"/>
    <property type="match status" value="1"/>
</dbReference>
<dbReference type="InterPro" id="IPR003362">
    <property type="entry name" value="Bact_transf"/>
</dbReference>
<reference evidence="4 5" key="1">
    <citation type="submission" date="2018-05" db="EMBL/GenBank/DDBJ databases">
        <title>Brumimicrobium oceani sp. nov., isolated from coastal sediment.</title>
        <authorList>
            <person name="Kou Y."/>
        </authorList>
    </citation>
    <scope>NUCLEOTIDE SEQUENCE [LARGE SCALE GENOMIC DNA]</scope>
    <source>
        <strain evidence="4 5">C305</strain>
    </source>
</reference>
<sequence>MYKLIKRFFDILSSGIALIILSPLLIPIMIGLKLTGEGYIWYKQERVGYKNKPFLIWKFATMLLNSPNMKGGVITTKRDPRITPMGGFLRKSKINELPQLINIFKGDMSVVGPRPVMKVSFDAYPEHVQKVIYNVKPGLTGIGSIIFRDEEELITEVRNRGEDTWEFYSQKIYPFKGEVEKWYQENQGFITDVKIIIVTAWVILKPESEIVYKWFKGLPKRPF</sequence>
<keyword evidence="2" id="KW-0812">Transmembrane</keyword>
<comment type="similarity">
    <text evidence="1">Belongs to the bacterial sugar transferase family.</text>
</comment>